<dbReference type="Proteomes" id="UP000443423">
    <property type="component" value="Unassembled WGS sequence"/>
</dbReference>
<proteinExistence type="predicted"/>
<evidence type="ECO:0000313" key="3">
    <source>
        <dbReference type="Proteomes" id="UP000443423"/>
    </source>
</evidence>
<feature type="domain" description="DUF6602" evidence="1">
    <location>
        <begin position="21"/>
        <end position="114"/>
    </location>
</feature>
<evidence type="ECO:0000313" key="2">
    <source>
        <dbReference type="EMBL" id="MRW97371.1"/>
    </source>
</evidence>
<dbReference type="InterPro" id="IPR046537">
    <property type="entry name" value="DUF6602"/>
</dbReference>
<dbReference type="Pfam" id="PF20247">
    <property type="entry name" value="DUF6602"/>
    <property type="match status" value="1"/>
</dbReference>
<dbReference type="AlphaFoldDB" id="A0A6A8G8P2"/>
<dbReference type="RefSeq" id="WP_151112606.1">
    <property type="nucleotide sequence ID" value="NZ_WKJQ01000001.1"/>
</dbReference>
<evidence type="ECO:0000259" key="1">
    <source>
        <dbReference type="Pfam" id="PF20247"/>
    </source>
</evidence>
<comment type="caution">
    <text evidence="2">The sequence shown here is derived from an EMBL/GenBank/DDBJ whole genome shotgun (WGS) entry which is preliminary data.</text>
</comment>
<organism evidence="2 3">
    <name type="scientific">Haloferax marinum</name>
    <dbReference type="NCBI Taxonomy" id="2666143"/>
    <lineage>
        <taxon>Archaea</taxon>
        <taxon>Methanobacteriati</taxon>
        <taxon>Methanobacteriota</taxon>
        <taxon>Stenosarchaea group</taxon>
        <taxon>Halobacteria</taxon>
        <taxon>Halobacteriales</taxon>
        <taxon>Haloferacaceae</taxon>
        <taxon>Haloferax</taxon>
    </lineage>
</organism>
<reference evidence="2 3" key="1">
    <citation type="submission" date="2019-11" db="EMBL/GenBank/DDBJ databases">
        <title>Whole genome sequence of Haloferax sp. MBLA0078.</title>
        <authorList>
            <person name="Seo M.-J."/>
            <person name="Cho E.-S."/>
        </authorList>
    </citation>
    <scope>NUCLEOTIDE SEQUENCE [LARGE SCALE GENOMIC DNA]</scope>
    <source>
        <strain evidence="2 3">MBLA0078</strain>
    </source>
</reference>
<protein>
    <recommendedName>
        <fullName evidence="1">DUF6602 domain-containing protein</fullName>
    </recommendedName>
</protein>
<name>A0A6A8G8P2_9EURY</name>
<accession>A0A6A8G8P2</accession>
<keyword evidence="3" id="KW-1185">Reference proteome</keyword>
<sequence>MNLDIQQLALVKDSRRAWWRGFRHTGMAGDIRSKRLIAALEAAIPELSFHSGIVNTGTKRHDWDKEDLSSQCDIIVHSGQPWEQMEEYVIVPPSDATCIIEVKSWVSKKDFKDDESGINAQLTKLKKETGLPVFLVAFRHSTQREDLISASVADGTFILASGSNATTENIVYPGALQALVAAIDEAVEDQL</sequence>
<gene>
    <name evidence="2" type="ORF">GJR99_12405</name>
</gene>
<dbReference type="EMBL" id="WKJQ01000001">
    <property type="protein sequence ID" value="MRW97371.1"/>
    <property type="molecule type" value="Genomic_DNA"/>
</dbReference>